<accession>A0A0R2FUE9</accession>
<dbReference type="SUPFAM" id="SSF48150">
    <property type="entry name" value="DNA-glycosylase"/>
    <property type="match status" value="1"/>
</dbReference>
<feature type="binding site" evidence="1">
    <location>
        <position position="174"/>
    </location>
    <ligand>
        <name>Zn(2+)</name>
        <dbReference type="ChEBI" id="CHEBI:29105"/>
    </ligand>
</feature>
<dbReference type="GO" id="GO:0006284">
    <property type="term" value="P:base-excision repair"/>
    <property type="evidence" value="ECO:0007669"/>
    <property type="project" value="InterPro"/>
</dbReference>
<evidence type="ECO:0000313" key="3">
    <source>
        <dbReference type="EMBL" id="KRN30037.1"/>
    </source>
</evidence>
<evidence type="ECO:0000313" key="2">
    <source>
        <dbReference type="EMBL" id="KRN29050.1"/>
    </source>
</evidence>
<evidence type="ECO:0000313" key="5">
    <source>
        <dbReference type="Proteomes" id="UP000051751"/>
    </source>
</evidence>
<reference evidence="4 5" key="1">
    <citation type="journal article" date="2015" name="Genome Announc.">
        <title>Expanding the biotechnology potential of lactobacilli through comparative genomics of 213 strains and associated genera.</title>
        <authorList>
            <person name="Sun Z."/>
            <person name="Harris H.M."/>
            <person name="McCann A."/>
            <person name="Guo C."/>
            <person name="Argimon S."/>
            <person name="Zhang W."/>
            <person name="Yang X."/>
            <person name="Jeffery I.B."/>
            <person name="Cooney J.C."/>
            <person name="Kagawa T.F."/>
            <person name="Liu W."/>
            <person name="Song Y."/>
            <person name="Salvetti E."/>
            <person name="Wrobel A."/>
            <person name="Rasinkangas P."/>
            <person name="Parkhill J."/>
            <person name="Rea M.C."/>
            <person name="O'Sullivan O."/>
            <person name="Ritari J."/>
            <person name="Douillard F.P."/>
            <person name="Paul Ross R."/>
            <person name="Yang R."/>
            <person name="Briner A.E."/>
            <person name="Felis G.E."/>
            <person name="de Vos W.M."/>
            <person name="Barrangou R."/>
            <person name="Klaenhammer T.R."/>
            <person name="Caufield P.W."/>
            <person name="Cui Y."/>
            <person name="Zhang H."/>
            <person name="O'Toole P.W."/>
        </authorList>
    </citation>
    <scope>NUCLEOTIDE SEQUENCE [LARGE SCALE GENOMIC DNA]</scope>
    <source>
        <strain evidence="2 5">ATCC BAA-66</strain>
        <strain evidence="3 4">DSM 13344</strain>
    </source>
</reference>
<keyword evidence="4" id="KW-1185">Reference proteome</keyword>
<dbReference type="RefSeq" id="WP_057771111.1">
    <property type="nucleotide sequence ID" value="NZ_JQAT01000002.1"/>
</dbReference>
<dbReference type="Pfam" id="PF03352">
    <property type="entry name" value="Adenine_glyco"/>
    <property type="match status" value="1"/>
</dbReference>
<dbReference type="PANTHER" id="PTHR30037">
    <property type="entry name" value="DNA-3-METHYLADENINE GLYCOSYLASE 1"/>
    <property type="match status" value="1"/>
</dbReference>
<gene>
    <name evidence="2" type="ORF">IV38_GL001266</name>
    <name evidence="3" type="ORF">IV40_GL002066</name>
</gene>
<proteinExistence type="predicted"/>
<protein>
    <submittedName>
        <fullName evidence="3">Tag1 protein</fullName>
    </submittedName>
</protein>
<dbReference type="EMBL" id="JQAZ01000009">
    <property type="protein sequence ID" value="KRN30037.1"/>
    <property type="molecule type" value="Genomic_DNA"/>
</dbReference>
<dbReference type="Proteomes" id="UP000051645">
    <property type="component" value="Unassembled WGS sequence"/>
</dbReference>
<organism evidence="3 4">
    <name type="scientific">Lactobacillus selangorensis</name>
    <dbReference type="NCBI Taxonomy" id="81857"/>
    <lineage>
        <taxon>Bacteria</taxon>
        <taxon>Bacillati</taxon>
        <taxon>Bacillota</taxon>
        <taxon>Bacilli</taxon>
        <taxon>Lactobacillales</taxon>
        <taxon>Lactobacillaceae</taxon>
        <taxon>Lactobacillus</taxon>
    </lineage>
</organism>
<keyword evidence="1" id="KW-0862">Zinc</keyword>
<dbReference type="GO" id="GO:0008725">
    <property type="term" value="F:DNA-3-methyladenine glycosylase activity"/>
    <property type="evidence" value="ECO:0007669"/>
    <property type="project" value="InterPro"/>
</dbReference>
<name>A0A0R2FUE9_9LACO</name>
<comment type="caution">
    <text evidence="3">The sequence shown here is derived from an EMBL/GenBank/DDBJ whole genome shotgun (WGS) entry which is preliminary data.</text>
</comment>
<dbReference type="InterPro" id="IPR052891">
    <property type="entry name" value="DNA-3mA_glycosylase"/>
</dbReference>
<dbReference type="AlphaFoldDB" id="A0A0R2FUE9"/>
<dbReference type="InterPro" id="IPR011257">
    <property type="entry name" value="DNA_glycosylase"/>
</dbReference>
<dbReference type="EMBL" id="JQAT01000002">
    <property type="protein sequence ID" value="KRN29050.1"/>
    <property type="molecule type" value="Genomic_DNA"/>
</dbReference>
<dbReference type="GO" id="GO:0046872">
    <property type="term" value="F:metal ion binding"/>
    <property type="evidence" value="ECO:0007669"/>
    <property type="project" value="UniProtKB-KW"/>
</dbReference>
<dbReference type="OrthoDB" id="9807664at2"/>
<sequence length="178" mass="20472">MTEKLPRWAQSDALMADYYVHEWGHPEHDSQKLFELLSLETYQAGLSWLQVLQRRAAFQKAFHQYDIEQVAQMTDQEIDQLMQNPGLIRNRLKLTATVQNAQAIQKLPESFAAYLWSFVDGRPQVHHPATWADVPSQDALSQRVAKQLKKDGFHFVGPVIVYAFLQASGVIDDHVRTK</sequence>
<dbReference type="PANTHER" id="PTHR30037:SF4">
    <property type="entry name" value="DNA-3-METHYLADENINE GLYCOSYLASE I"/>
    <property type="match status" value="1"/>
</dbReference>
<dbReference type="STRING" id="81857.IV38_GL001266"/>
<dbReference type="InterPro" id="IPR005019">
    <property type="entry name" value="Adenine_glyco"/>
</dbReference>
<evidence type="ECO:0000313" key="4">
    <source>
        <dbReference type="Proteomes" id="UP000051645"/>
    </source>
</evidence>
<dbReference type="Proteomes" id="UP000051751">
    <property type="component" value="Unassembled WGS sequence"/>
</dbReference>
<keyword evidence="1" id="KW-0479">Metal-binding</keyword>
<dbReference type="PATRIC" id="fig|81857.3.peg.1272"/>
<evidence type="ECO:0000256" key="1">
    <source>
        <dbReference type="PIRSR" id="PIRSR605019-1"/>
    </source>
</evidence>
<dbReference type="Gene3D" id="1.10.340.30">
    <property type="entry name" value="Hypothetical protein, domain 2"/>
    <property type="match status" value="1"/>
</dbReference>